<dbReference type="InterPro" id="IPR036249">
    <property type="entry name" value="Thioredoxin-like_sf"/>
</dbReference>
<dbReference type="InterPro" id="IPR013740">
    <property type="entry name" value="Redoxin"/>
</dbReference>
<dbReference type="EMBL" id="NVUS01000007">
    <property type="protein sequence ID" value="PCJ01622.1"/>
    <property type="molecule type" value="Genomic_DNA"/>
</dbReference>
<keyword evidence="3" id="KW-1015">Disulfide bond</keyword>
<dbReference type="PANTHER" id="PTHR42852:SF6">
    <property type="entry name" value="THIOL:DISULFIDE INTERCHANGE PROTEIN DSBE"/>
    <property type="match status" value="1"/>
</dbReference>
<reference evidence="7" key="2">
    <citation type="journal article" date="2018" name="ISME J.">
        <title>A dynamic microbial community with high functional redundancy inhabits the cold, oxic subseafloor aquifer.</title>
        <authorList>
            <person name="Tully B.J."/>
            <person name="Wheat C.G."/>
            <person name="Glazer B.T."/>
            <person name="Huber J.A."/>
        </authorList>
    </citation>
    <scope>NUCLEOTIDE SEQUENCE</scope>
    <source>
        <strain evidence="7">NORP83</strain>
    </source>
</reference>
<reference key="1">
    <citation type="submission" date="2017-08" db="EMBL/GenBank/DDBJ databases">
        <title>A dynamic microbial community with high functional redundancy inhabits the cold, oxic subseafloor aquifer.</title>
        <authorList>
            <person name="Tully B.J."/>
            <person name="Wheat C.G."/>
            <person name="Glazer B.T."/>
            <person name="Huber J.A."/>
        </authorList>
    </citation>
    <scope>NUCLEOTIDE SEQUENCE [LARGE SCALE GENOMIC DNA]</scope>
</reference>
<dbReference type="PROSITE" id="PS51352">
    <property type="entry name" value="THIOREDOXIN_2"/>
    <property type="match status" value="1"/>
</dbReference>
<keyword evidence="5" id="KW-1133">Transmembrane helix</keyword>
<sequence length="221" mass="24299">MINRIGQPEMPQKSFTKIVILVSFVLSTLFGGFLIYSQLQQEQKLAAKPVVDDLQQLATGELAAFLVNAAPVELPQIKFLNASADDKLLSSKNEIDLSHFKGKTILVNLWATWCGPCRHEMPTLDKLQAQLGSDKFEVVTLNVDRKSTAGAEAFFSEIGIKNLSLYADPTTKAMRSLRARGLPMTMLVNTDGQEVGRIFGPADWSSKEAINLIQAEIDSNS</sequence>
<comment type="subcellular location">
    <subcellularLocation>
        <location evidence="1">Cell envelope</location>
    </subcellularLocation>
</comment>
<evidence type="ECO:0000313" key="7">
    <source>
        <dbReference type="EMBL" id="PCJ01622.1"/>
    </source>
</evidence>
<comment type="caution">
    <text evidence="7">The sequence shown here is derived from an EMBL/GenBank/DDBJ whole genome shotgun (WGS) entry which is preliminary data.</text>
</comment>
<accession>A0A2A4Z3U5</accession>
<keyword evidence="4" id="KW-0676">Redox-active center</keyword>
<dbReference type="SUPFAM" id="SSF52833">
    <property type="entry name" value="Thioredoxin-like"/>
    <property type="match status" value="1"/>
</dbReference>
<dbReference type="InterPro" id="IPR017937">
    <property type="entry name" value="Thioredoxin_CS"/>
</dbReference>
<dbReference type="InterPro" id="IPR013766">
    <property type="entry name" value="Thioredoxin_domain"/>
</dbReference>
<dbReference type="AlphaFoldDB" id="A0A2A4Z3U5"/>
<dbReference type="GO" id="GO:0030313">
    <property type="term" value="C:cell envelope"/>
    <property type="evidence" value="ECO:0007669"/>
    <property type="project" value="UniProtKB-SubCell"/>
</dbReference>
<keyword evidence="5" id="KW-0472">Membrane</keyword>
<dbReference type="GO" id="GO:0017004">
    <property type="term" value="P:cytochrome complex assembly"/>
    <property type="evidence" value="ECO:0007669"/>
    <property type="project" value="UniProtKB-KW"/>
</dbReference>
<dbReference type="Pfam" id="PF08534">
    <property type="entry name" value="Redoxin"/>
    <property type="match status" value="1"/>
</dbReference>
<name>A0A2A4Z3U5_9PROT</name>
<keyword evidence="5" id="KW-0812">Transmembrane</keyword>
<dbReference type="InterPro" id="IPR050553">
    <property type="entry name" value="Thioredoxin_ResA/DsbE_sf"/>
</dbReference>
<proteinExistence type="predicted"/>
<evidence type="ECO:0000256" key="5">
    <source>
        <dbReference type="SAM" id="Phobius"/>
    </source>
</evidence>
<evidence type="ECO:0000256" key="2">
    <source>
        <dbReference type="ARBA" id="ARBA00022748"/>
    </source>
</evidence>
<dbReference type="CDD" id="cd02966">
    <property type="entry name" value="TlpA_like_family"/>
    <property type="match status" value="1"/>
</dbReference>
<dbReference type="Gene3D" id="3.40.30.10">
    <property type="entry name" value="Glutaredoxin"/>
    <property type="match status" value="1"/>
</dbReference>
<keyword evidence="2" id="KW-0201">Cytochrome c-type biogenesis</keyword>
<protein>
    <recommendedName>
        <fullName evidence="6">Thioredoxin domain-containing protein</fullName>
    </recommendedName>
</protein>
<evidence type="ECO:0000256" key="3">
    <source>
        <dbReference type="ARBA" id="ARBA00023157"/>
    </source>
</evidence>
<dbReference type="PROSITE" id="PS00194">
    <property type="entry name" value="THIOREDOXIN_1"/>
    <property type="match status" value="1"/>
</dbReference>
<organism evidence="7">
    <name type="scientific">OCS116 cluster bacterium</name>
    <dbReference type="NCBI Taxonomy" id="2030921"/>
    <lineage>
        <taxon>Bacteria</taxon>
        <taxon>Pseudomonadati</taxon>
        <taxon>Pseudomonadota</taxon>
        <taxon>Alphaproteobacteria</taxon>
        <taxon>OCS116 cluster</taxon>
    </lineage>
</organism>
<evidence type="ECO:0000256" key="4">
    <source>
        <dbReference type="ARBA" id="ARBA00023284"/>
    </source>
</evidence>
<dbReference type="GO" id="GO:0015036">
    <property type="term" value="F:disulfide oxidoreductase activity"/>
    <property type="evidence" value="ECO:0007669"/>
    <property type="project" value="UniProtKB-ARBA"/>
</dbReference>
<feature type="domain" description="Thioredoxin" evidence="6">
    <location>
        <begin position="68"/>
        <end position="218"/>
    </location>
</feature>
<feature type="unsure residue" description="D or N" evidence="7">
    <location>
        <position position="134"/>
    </location>
</feature>
<dbReference type="PANTHER" id="PTHR42852">
    <property type="entry name" value="THIOL:DISULFIDE INTERCHANGE PROTEIN DSBE"/>
    <property type="match status" value="1"/>
</dbReference>
<evidence type="ECO:0000256" key="1">
    <source>
        <dbReference type="ARBA" id="ARBA00004196"/>
    </source>
</evidence>
<feature type="transmembrane region" description="Helical" evidence="5">
    <location>
        <begin position="18"/>
        <end position="36"/>
    </location>
</feature>
<evidence type="ECO:0000259" key="6">
    <source>
        <dbReference type="PROSITE" id="PS51352"/>
    </source>
</evidence>
<gene>
    <name evidence="7" type="ORF">COB13_07100</name>
</gene>